<comment type="catalytic activity">
    <reaction evidence="1">
        <text>ATP + protein L-histidine = ADP + protein N-phospho-L-histidine.</text>
        <dbReference type="EC" id="2.7.13.3"/>
    </reaction>
</comment>
<dbReference type="PROSITE" id="PS50109">
    <property type="entry name" value="HIS_KIN"/>
    <property type="match status" value="1"/>
</dbReference>
<dbReference type="InterPro" id="IPR005467">
    <property type="entry name" value="His_kinase_dom"/>
</dbReference>
<feature type="transmembrane region" description="Helical" evidence="11">
    <location>
        <begin position="759"/>
        <end position="784"/>
    </location>
</feature>
<dbReference type="InterPro" id="IPR036890">
    <property type="entry name" value="HATPase_C_sf"/>
</dbReference>
<dbReference type="SMART" id="SM00388">
    <property type="entry name" value="HisKA"/>
    <property type="match status" value="1"/>
</dbReference>
<dbReference type="OrthoDB" id="7333841at2"/>
<keyword evidence="4" id="KW-1003">Cell membrane</keyword>
<evidence type="ECO:0000313" key="17">
    <source>
        <dbReference type="Proteomes" id="UP000006512"/>
    </source>
</evidence>
<dbReference type="InterPro" id="IPR013656">
    <property type="entry name" value="PAS_4"/>
</dbReference>
<evidence type="ECO:0000256" key="5">
    <source>
        <dbReference type="ARBA" id="ARBA00022553"/>
    </source>
</evidence>
<evidence type="ECO:0000256" key="4">
    <source>
        <dbReference type="ARBA" id="ARBA00022475"/>
    </source>
</evidence>
<feature type="transmembrane region" description="Helical" evidence="11">
    <location>
        <begin position="527"/>
        <end position="548"/>
    </location>
</feature>
<evidence type="ECO:0000259" key="15">
    <source>
        <dbReference type="PROSITE" id="PS50839"/>
    </source>
</evidence>
<feature type="transmembrane region" description="Helical" evidence="11">
    <location>
        <begin position="490"/>
        <end position="512"/>
    </location>
</feature>
<keyword evidence="10 11" id="KW-0472">Membrane</keyword>
<dbReference type="PROSITE" id="PS50112">
    <property type="entry name" value="PAS"/>
    <property type="match status" value="2"/>
</dbReference>
<evidence type="ECO:0000256" key="6">
    <source>
        <dbReference type="ARBA" id="ARBA00022679"/>
    </source>
</evidence>
<dbReference type="InterPro" id="IPR000700">
    <property type="entry name" value="PAS-assoc_C"/>
</dbReference>
<evidence type="ECO:0000259" key="13">
    <source>
        <dbReference type="PROSITE" id="PS50112"/>
    </source>
</evidence>
<feature type="transmembrane region" description="Helical" evidence="11">
    <location>
        <begin position="165"/>
        <end position="187"/>
    </location>
</feature>
<dbReference type="SMART" id="SM00086">
    <property type="entry name" value="PAC"/>
    <property type="match status" value="3"/>
</dbReference>
<dbReference type="InterPro" id="IPR003594">
    <property type="entry name" value="HATPase_dom"/>
</dbReference>
<evidence type="ECO:0000259" key="12">
    <source>
        <dbReference type="PROSITE" id="PS50109"/>
    </source>
</evidence>
<dbReference type="Proteomes" id="UP000006512">
    <property type="component" value="Unassembled WGS sequence"/>
</dbReference>
<dbReference type="GO" id="GO:0000155">
    <property type="term" value="F:phosphorelay sensor kinase activity"/>
    <property type="evidence" value="ECO:0007669"/>
    <property type="project" value="InterPro"/>
</dbReference>
<dbReference type="InterPro" id="IPR013655">
    <property type="entry name" value="PAS_fold_3"/>
</dbReference>
<evidence type="ECO:0000259" key="14">
    <source>
        <dbReference type="PROSITE" id="PS50113"/>
    </source>
</evidence>
<dbReference type="PANTHER" id="PTHR43047:SF72">
    <property type="entry name" value="OSMOSENSING HISTIDINE PROTEIN KINASE SLN1"/>
    <property type="match status" value="1"/>
</dbReference>
<dbReference type="InterPro" id="IPR004358">
    <property type="entry name" value="Sig_transdc_His_kin-like_C"/>
</dbReference>
<dbReference type="InterPro" id="IPR042240">
    <property type="entry name" value="CHASE_sf"/>
</dbReference>
<dbReference type="PANTHER" id="PTHR43047">
    <property type="entry name" value="TWO-COMPONENT HISTIDINE PROTEIN KINASE"/>
    <property type="match status" value="1"/>
</dbReference>
<dbReference type="EMBL" id="GL883080">
    <property type="protein sequence ID" value="EGF89576.1"/>
    <property type="molecule type" value="Genomic_DNA"/>
</dbReference>
<dbReference type="FunFam" id="3.30.565.10:FF:000006">
    <property type="entry name" value="Sensor histidine kinase WalK"/>
    <property type="match status" value="1"/>
</dbReference>
<keyword evidence="17" id="KW-1185">Reference proteome</keyword>
<dbReference type="Gene3D" id="3.30.565.10">
    <property type="entry name" value="Histidine kinase-like ATPase, C-terminal domain"/>
    <property type="match status" value="1"/>
</dbReference>
<dbReference type="InterPro" id="IPR003661">
    <property type="entry name" value="HisK_dim/P_dom"/>
</dbReference>
<dbReference type="Gene3D" id="3.30.450.20">
    <property type="entry name" value="PAS domain"/>
    <property type="match status" value="3"/>
</dbReference>
<dbReference type="eggNOG" id="COG3447">
    <property type="taxonomic scope" value="Bacteria"/>
</dbReference>
<keyword evidence="9 11" id="KW-1133">Transmembrane helix</keyword>
<dbReference type="NCBIfam" id="TIGR00229">
    <property type="entry name" value="sensory_box"/>
    <property type="match status" value="3"/>
</dbReference>
<feature type="transmembrane region" description="Helical" evidence="11">
    <location>
        <begin position="130"/>
        <end position="153"/>
    </location>
</feature>
<evidence type="ECO:0000256" key="1">
    <source>
        <dbReference type="ARBA" id="ARBA00000085"/>
    </source>
</evidence>
<dbReference type="InterPro" id="IPR007895">
    <property type="entry name" value="MASE1"/>
</dbReference>
<feature type="transmembrane region" description="Helical" evidence="11">
    <location>
        <begin position="12"/>
        <end position="32"/>
    </location>
</feature>
<feature type="domain" description="PAS" evidence="13">
    <location>
        <begin position="799"/>
        <end position="854"/>
    </location>
</feature>
<dbReference type="SMART" id="SM00091">
    <property type="entry name" value="PAS"/>
    <property type="match status" value="3"/>
</dbReference>
<dbReference type="Pfam" id="PF02518">
    <property type="entry name" value="HATPase_c"/>
    <property type="match status" value="1"/>
</dbReference>
<dbReference type="SMART" id="SM00387">
    <property type="entry name" value="HATPase_c"/>
    <property type="match status" value="1"/>
</dbReference>
<keyword evidence="8" id="KW-0418">Kinase</keyword>
<dbReference type="eggNOG" id="COG2202">
    <property type="taxonomic scope" value="Bacteria"/>
</dbReference>
<evidence type="ECO:0000256" key="8">
    <source>
        <dbReference type="ARBA" id="ARBA00022777"/>
    </source>
</evidence>
<dbReference type="InterPro" id="IPR000014">
    <property type="entry name" value="PAS"/>
</dbReference>
<feature type="transmembrane region" description="Helical" evidence="11">
    <location>
        <begin position="90"/>
        <end position="109"/>
    </location>
</feature>
<dbReference type="Pfam" id="PF00512">
    <property type="entry name" value="HisKA"/>
    <property type="match status" value="1"/>
</dbReference>
<evidence type="ECO:0000256" key="11">
    <source>
        <dbReference type="SAM" id="Phobius"/>
    </source>
</evidence>
<keyword evidence="5" id="KW-0597">Phosphoprotein</keyword>
<evidence type="ECO:0000256" key="3">
    <source>
        <dbReference type="ARBA" id="ARBA00012438"/>
    </source>
</evidence>
<dbReference type="PROSITE" id="PS50839">
    <property type="entry name" value="CHASE"/>
    <property type="match status" value="1"/>
</dbReference>
<dbReference type="SUPFAM" id="SSF47384">
    <property type="entry name" value="Homodimeric domain of signal transducing histidine kinase"/>
    <property type="match status" value="1"/>
</dbReference>
<reference evidence="17" key="1">
    <citation type="submission" date="2011-03" db="EMBL/GenBank/DDBJ databases">
        <title>Draft genome sequence of Brevundimonas diminuta.</title>
        <authorList>
            <person name="Brown P.J.B."/>
            <person name="Buechlein A."/>
            <person name="Hemmerich C."/>
            <person name="Brun Y.V."/>
        </authorList>
    </citation>
    <scope>NUCLEOTIDE SEQUENCE [LARGE SCALE GENOMIC DNA]</scope>
    <source>
        <strain evidence="17">C19</strain>
    </source>
</reference>
<dbReference type="CDD" id="cd16922">
    <property type="entry name" value="HATPase_EvgS-ArcB-TorS-like"/>
    <property type="match status" value="1"/>
</dbReference>
<dbReference type="InterPro" id="IPR036097">
    <property type="entry name" value="HisK_dim/P_sf"/>
</dbReference>
<feature type="transmembrane region" description="Helical" evidence="11">
    <location>
        <begin position="60"/>
        <end position="78"/>
    </location>
</feature>
<feature type="domain" description="PAC" evidence="14">
    <location>
        <begin position="1128"/>
        <end position="1180"/>
    </location>
</feature>
<feature type="domain" description="Histidine kinase" evidence="12">
    <location>
        <begin position="1184"/>
        <end position="1403"/>
    </location>
</feature>
<dbReference type="Pfam" id="PF03924">
    <property type="entry name" value="CHASE"/>
    <property type="match status" value="1"/>
</dbReference>
<evidence type="ECO:0000256" key="7">
    <source>
        <dbReference type="ARBA" id="ARBA00022692"/>
    </source>
</evidence>
<protein>
    <recommendedName>
        <fullName evidence="3">histidine kinase</fullName>
        <ecNumber evidence="3">2.7.13.3</ecNumber>
    </recommendedName>
</protein>
<evidence type="ECO:0000256" key="10">
    <source>
        <dbReference type="ARBA" id="ARBA00023136"/>
    </source>
</evidence>
<dbReference type="Pfam" id="PF08448">
    <property type="entry name" value="PAS_4"/>
    <property type="match status" value="1"/>
</dbReference>
<dbReference type="CDD" id="cd00130">
    <property type="entry name" value="PAS"/>
    <property type="match status" value="2"/>
</dbReference>
<dbReference type="Gene3D" id="3.30.450.350">
    <property type="entry name" value="CHASE domain"/>
    <property type="match status" value="1"/>
</dbReference>
<feature type="domain" description="CHASE" evidence="15">
    <location>
        <begin position="268"/>
        <end position="473"/>
    </location>
</feature>
<organism evidence="16 17">
    <name type="scientific">Asticcacaulis biprosthecium C19</name>
    <dbReference type="NCBI Taxonomy" id="715226"/>
    <lineage>
        <taxon>Bacteria</taxon>
        <taxon>Pseudomonadati</taxon>
        <taxon>Pseudomonadota</taxon>
        <taxon>Alphaproteobacteria</taxon>
        <taxon>Caulobacterales</taxon>
        <taxon>Caulobacteraceae</taxon>
        <taxon>Asticcacaulis</taxon>
    </lineage>
</organism>
<dbReference type="InterPro" id="IPR001610">
    <property type="entry name" value="PAC"/>
</dbReference>
<dbReference type="SUPFAM" id="SSF55785">
    <property type="entry name" value="PYP-like sensor domain (PAS domain)"/>
    <property type="match status" value="3"/>
</dbReference>
<comment type="subcellular location">
    <subcellularLocation>
        <location evidence="2">Cell membrane</location>
        <topology evidence="2">Multi-pass membrane protein</topology>
    </subcellularLocation>
</comment>
<evidence type="ECO:0000256" key="2">
    <source>
        <dbReference type="ARBA" id="ARBA00004651"/>
    </source>
</evidence>
<name>F4QS56_9CAUL</name>
<proteinExistence type="predicted"/>
<evidence type="ECO:0000313" key="16">
    <source>
        <dbReference type="EMBL" id="EGF89576.1"/>
    </source>
</evidence>
<dbReference type="Pfam" id="PF13426">
    <property type="entry name" value="PAS_9"/>
    <property type="match status" value="1"/>
</dbReference>
<dbReference type="PROSITE" id="PS50113">
    <property type="entry name" value="PAC"/>
    <property type="match status" value="2"/>
</dbReference>
<dbReference type="SUPFAM" id="SSF55874">
    <property type="entry name" value="ATPase domain of HSP90 chaperone/DNA topoisomerase II/histidine kinase"/>
    <property type="match status" value="1"/>
</dbReference>
<dbReference type="SMART" id="SM01079">
    <property type="entry name" value="CHASE"/>
    <property type="match status" value="1"/>
</dbReference>
<dbReference type="InterPro" id="IPR006189">
    <property type="entry name" value="CHASE_dom"/>
</dbReference>
<feature type="domain" description="PAS" evidence="13">
    <location>
        <begin position="1054"/>
        <end position="1124"/>
    </location>
</feature>
<keyword evidence="6" id="KW-0808">Transferase</keyword>
<dbReference type="STRING" id="715226.ABI_39930"/>
<feature type="domain" description="PAC" evidence="14">
    <location>
        <begin position="876"/>
        <end position="926"/>
    </location>
</feature>
<dbReference type="CDD" id="cd00082">
    <property type="entry name" value="HisKA"/>
    <property type="match status" value="1"/>
</dbReference>
<dbReference type="eggNOG" id="COG5002">
    <property type="taxonomic scope" value="Bacteria"/>
</dbReference>
<feature type="transmembrane region" description="Helical" evidence="11">
    <location>
        <begin position="199"/>
        <end position="222"/>
    </location>
</feature>
<dbReference type="Gene3D" id="1.10.287.130">
    <property type="match status" value="1"/>
</dbReference>
<gene>
    <name evidence="16" type="ORF">ABI_39930</name>
</gene>
<accession>F4QS56</accession>
<sequence length="1409" mass="154835">MKGLKSFAQTYGATFCILVLLYIVTGKLGLLLAVPPGYATFIWPPSGIALGFLLLHGRRLWPAVWLGSCLLNAYNGGVWSPEAGWQTSKLIIAAGIAAGSTLQAVAGYVMVKKLLGLPLKIDRFADLAKLFLLTGPLACTVAASIGVFTLVAMGAMPADKMAGNWLAWWGGDLVGIVVFLPLTLVFSPRRDEIVWRGEALGRLPALAMLLVLLPLGLTFYAWKISSETAYDQGRSRFEALAGESEKALSHRVDSYQNALLAAAGYWQGSKEVPRDAWKTYVAALDIRKTYPGINGIGWIEPVASEDLETLVRQTRAEGLSDFEVKQTAGRDVHYIIRYLEPLSGNAPALGLDIAFEARRRAAADKARSTGQLTLSDPISLVQDAQRTPAFLLFNPVNRADPERSFRGWVYAPIVARNLFADLTASQGDTVNIAIFAGGDNTTVFDSAEGRTAGAPQFTREKTIVVGQNRWRVVWTSTPRFEQMERSYNPLLLLTGGLLFSALFAIFIALATIRRSDTMRLIAQDRPLLAPAVVFVAILCGSLALFVTLRDKERDYTLGLVDRDAARLETMLNGRIQSKVAALSQTAHRWQAAGEVTQALWQVETRGYKDEGAGIVTLVWFDSDGKAKWIEPDVPAVAAVLPRSGPTVVDVSQPYALSDGKLGFSVAFPVEDRRRTTGHVSGVFSVQALFDNLFGGDTGDDYRVTLKATAGDFVISAPQSRLAGNAWVVVRQMRVLDHAWELRLEPTAAFVAAQRSPLPVIVLFAGLTIAILAALSVNALMLARLRAADLELARRNSEQEALRTAAVLDTVLDGVLTVDIEGMITSINPAGVEIFGYAAEDIVGQPASLLMIEPQRLFTERYSAQPDNRGRFATSILGLETLARRQNGELFPIDLSVSAMRLSGKAVFVTTVRDITERKRQEIALSVTVEQLKLLIENTPAAVAMFDKGLRCIMASHRWLQDYNLVGTEIIGRHHYDIFPEIRNMPHWVDIHRRALCGEVFDSREESWQRVDGEREWLNWAIHPWTGPDGDTGGIVMFTEVITPRKQAEIALMTSEETFRSAMENASIGMALVSPEGRWLKVNTALCALLGYAELEFLASDVQSLTHADDLEGDRAQADRLLGDEIESYTLEKRYFHRNGHVIWGLQSVSLVRKSDGQPDYFIAQIQDITQRREMEHIQSEFVSVASHELRTPLTAIHGSLGMLAGPMASQLPETAGRMVDLAHRNSERLLGLVNDILDIDKLTSGQMRFDMQVESLAELVAQSVEANQPFADRYGVSMHLSPVDAGLRARLDGDRFAQVMANLLSNAAKFSHREGRIDIDVQIESGQVRITVTDHGVGIPEAFRGKIFERFSQADSSMTRNKGGTGLGLYIARQMVERMGGQLGFDSVEGEGTSFWIKLPQVMEGERHG</sequence>
<dbReference type="HOGENOM" id="CLU_000445_114_62_5"/>
<dbReference type="GO" id="GO:0009927">
    <property type="term" value="F:histidine phosphotransfer kinase activity"/>
    <property type="evidence" value="ECO:0007669"/>
    <property type="project" value="TreeGrafter"/>
</dbReference>
<keyword evidence="7 11" id="KW-0812">Transmembrane</keyword>
<dbReference type="Pfam" id="PF05231">
    <property type="entry name" value="MASE1"/>
    <property type="match status" value="1"/>
</dbReference>
<dbReference type="RefSeq" id="WP_006274771.1">
    <property type="nucleotide sequence ID" value="NZ_GL883080.1"/>
</dbReference>
<dbReference type="GO" id="GO:0005886">
    <property type="term" value="C:plasma membrane"/>
    <property type="evidence" value="ECO:0007669"/>
    <property type="project" value="UniProtKB-SubCell"/>
</dbReference>
<dbReference type="PRINTS" id="PR00344">
    <property type="entry name" value="BCTRLSENSOR"/>
</dbReference>
<evidence type="ECO:0000256" key="9">
    <source>
        <dbReference type="ARBA" id="ARBA00022989"/>
    </source>
</evidence>
<dbReference type="Pfam" id="PF08447">
    <property type="entry name" value="PAS_3"/>
    <property type="match status" value="1"/>
</dbReference>
<dbReference type="EC" id="2.7.13.3" evidence="3"/>
<dbReference type="InterPro" id="IPR035965">
    <property type="entry name" value="PAS-like_dom_sf"/>
</dbReference>
<dbReference type="eggNOG" id="COG3614">
    <property type="taxonomic scope" value="Bacteria"/>
</dbReference>